<dbReference type="Proteomes" id="UP000317730">
    <property type="component" value="Unassembled WGS sequence"/>
</dbReference>
<organism evidence="1 2">
    <name type="scientific">Acetobacter peroxydans</name>
    <dbReference type="NCBI Taxonomy" id="104098"/>
    <lineage>
        <taxon>Bacteria</taxon>
        <taxon>Pseudomonadati</taxon>
        <taxon>Pseudomonadota</taxon>
        <taxon>Alphaproteobacteria</taxon>
        <taxon>Acetobacterales</taxon>
        <taxon>Acetobacteraceae</taxon>
        <taxon>Acetobacter</taxon>
    </lineage>
</organism>
<reference evidence="1 2" key="1">
    <citation type="submission" date="2019-06" db="EMBL/GenBank/DDBJ databases">
        <title>Whole genome shotgun sequence of Acetobacter peroxydans NBRC 13755.</title>
        <authorList>
            <person name="Hosoyama A."/>
            <person name="Uohara A."/>
            <person name="Ohji S."/>
            <person name="Ichikawa N."/>
        </authorList>
    </citation>
    <scope>NUCLEOTIDE SEQUENCE [LARGE SCALE GENOMIC DNA]</scope>
    <source>
        <strain evidence="1 2">NBRC 13755</strain>
    </source>
</reference>
<name>A0A4Y3TTI3_9PROT</name>
<comment type="caution">
    <text evidence="1">The sequence shown here is derived from an EMBL/GenBank/DDBJ whole genome shotgun (WGS) entry which is preliminary data.</text>
</comment>
<accession>A0A4Y3TTI3</accession>
<evidence type="ECO:0000313" key="2">
    <source>
        <dbReference type="Proteomes" id="UP000317730"/>
    </source>
</evidence>
<keyword evidence="2" id="KW-1185">Reference proteome</keyword>
<dbReference type="AlphaFoldDB" id="A0A4Y3TTI3"/>
<gene>
    <name evidence="1" type="ORF">APE01nite_00870</name>
</gene>
<dbReference type="RefSeq" id="WP_170212490.1">
    <property type="nucleotide sequence ID" value="NZ_BAPL01000016.1"/>
</dbReference>
<sequence length="48" mass="4996">MTMRLFCVIGIAVCAIVTLLAPPYLGVVEILGFSFLGLASVLTLLGQA</sequence>
<evidence type="ECO:0000313" key="1">
    <source>
        <dbReference type="EMBL" id="GEB84290.1"/>
    </source>
</evidence>
<dbReference type="EMBL" id="BJMV01000001">
    <property type="protein sequence ID" value="GEB84290.1"/>
    <property type="molecule type" value="Genomic_DNA"/>
</dbReference>
<proteinExistence type="predicted"/>
<protein>
    <submittedName>
        <fullName evidence="1">Uncharacterized protein</fullName>
    </submittedName>
</protein>